<dbReference type="EMBL" id="CP032698">
    <property type="protein sequence ID" value="AYG77916.1"/>
    <property type="molecule type" value="Genomic_DNA"/>
</dbReference>
<sequence>MVDYAQFKALGPFMELVEESLAGLTDGDHYFDLFADDVVMEFLYAPPGTPPALHGRQAIIDSFRGYGRIITLERMSDSKVYPTTTPGVVILEYAGHGSGVATGRPYHQRYVSIVTIRERRIVHWRDYSNPLVVIDTIGDAQEMTKAMFSDA</sequence>
<dbReference type="Proteomes" id="UP000271554">
    <property type="component" value="Chromosome"/>
</dbReference>
<name>A0A387H2P1_9ACTN</name>
<protein>
    <submittedName>
        <fullName evidence="2">Putative PhzA/B-like protein</fullName>
    </submittedName>
</protein>
<gene>
    <name evidence="2" type="ORF">DWB77_00023</name>
</gene>
<reference evidence="2 3" key="1">
    <citation type="submission" date="2018-10" db="EMBL/GenBank/DDBJ databases">
        <title>Relationship between Morphology and Antimicrobial Activity in Streptomyces.</title>
        <authorList>
            <person name="Kang H.J."/>
            <person name="Kim S.B."/>
        </authorList>
    </citation>
    <scope>NUCLEOTIDE SEQUENCE [LARGE SCALE GENOMIC DNA]</scope>
    <source>
        <strain evidence="2 3">BH38</strain>
    </source>
</reference>
<proteinExistence type="predicted"/>
<dbReference type="Gene3D" id="3.10.450.50">
    <property type="match status" value="1"/>
</dbReference>
<evidence type="ECO:0000313" key="2">
    <source>
        <dbReference type="EMBL" id="AYG77916.1"/>
    </source>
</evidence>
<dbReference type="SUPFAM" id="SSF54427">
    <property type="entry name" value="NTF2-like"/>
    <property type="match status" value="1"/>
</dbReference>
<keyword evidence="3" id="KW-1185">Reference proteome</keyword>
<dbReference type="OrthoDB" id="3681559at2"/>
<accession>A0A387H2P1</accession>
<dbReference type="InterPro" id="IPR037401">
    <property type="entry name" value="SnoaL-like"/>
</dbReference>
<dbReference type="Pfam" id="PF12680">
    <property type="entry name" value="SnoaL_2"/>
    <property type="match status" value="1"/>
</dbReference>
<dbReference type="InterPro" id="IPR032710">
    <property type="entry name" value="NTF2-like_dom_sf"/>
</dbReference>
<evidence type="ECO:0000259" key="1">
    <source>
        <dbReference type="Pfam" id="PF12680"/>
    </source>
</evidence>
<organism evidence="2 3">
    <name type="scientific">Streptomyces hundungensis</name>
    <dbReference type="NCBI Taxonomy" id="1077946"/>
    <lineage>
        <taxon>Bacteria</taxon>
        <taxon>Bacillati</taxon>
        <taxon>Actinomycetota</taxon>
        <taxon>Actinomycetes</taxon>
        <taxon>Kitasatosporales</taxon>
        <taxon>Streptomycetaceae</taxon>
        <taxon>Streptomyces</taxon>
    </lineage>
</organism>
<dbReference type="KEGG" id="shun:DWB77_00023"/>
<feature type="domain" description="SnoaL-like" evidence="1">
    <location>
        <begin position="26"/>
        <end position="124"/>
    </location>
</feature>
<evidence type="ECO:0000313" key="3">
    <source>
        <dbReference type="Proteomes" id="UP000271554"/>
    </source>
</evidence>
<dbReference type="AlphaFoldDB" id="A0A387H2P1"/>
<dbReference type="RefSeq" id="WP_120719323.1">
    <property type="nucleotide sequence ID" value="NZ_CP032698.1"/>
</dbReference>